<feature type="domain" description="Mei2-like C-terminal RNA recognition motif" evidence="1">
    <location>
        <begin position="123"/>
        <end position="229"/>
    </location>
</feature>
<accession>A0ABM1V2C2</accession>
<evidence type="ECO:0000313" key="2">
    <source>
        <dbReference type="Proteomes" id="UP000694930"/>
    </source>
</evidence>
<gene>
    <name evidence="3" type="primary">LOC114075640</name>
</gene>
<dbReference type="RefSeq" id="XP_027769890.1">
    <property type="nucleotide sequence ID" value="XM_027914089.1"/>
</dbReference>
<sequence length="245" mass="28496">MADFPENWLNPHPMHQYLSVPTVPPPPPLHPPTYMNCTLPMAREQYQTVMTTRRQFQPALPPHQYPPALQPLPPPVNSLPRENVLQRWNVPPIRRQTLPAVQPPYPPALQPRPPPPPTVNYDKTTILIRNIPFSYNHQRMIQFLDYFCLQENVNAENTHLFAYDYLYLPYDNRNNKIIGYAIVNFTDTRSLRKFIWSFCDGGKVFPGSRRHVVFAIAYVQGKNALVNTYRYAPEAICFNPPRNGY</sequence>
<keyword evidence="2" id="KW-1185">Reference proteome</keyword>
<name>A0ABM1V2C2_SOLPN</name>
<proteinExistence type="predicted"/>
<dbReference type="Proteomes" id="UP000694930">
    <property type="component" value="Chromosome 1"/>
</dbReference>
<evidence type="ECO:0000259" key="1">
    <source>
        <dbReference type="Pfam" id="PF04059"/>
    </source>
</evidence>
<reference evidence="3" key="2">
    <citation type="submission" date="2025-08" db="UniProtKB">
        <authorList>
            <consortium name="RefSeq"/>
        </authorList>
    </citation>
    <scope>IDENTIFICATION</scope>
</reference>
<dbReference type="InterPro" id="IPR035979">
    <property type="entry name" value="RBD_domain_sf"/>
</dbReference>
<dbReference type="SUPFAM" id="SSF54928">
    <property type="entry name" value="RNA-binding domain, RBD"/>
    <property type="match status" value="1"/>
</dbReference>
<organism evidence="2 3">
    <name type="scientific">Solanum pennellii</name>
    <name type="common">Tomato</name>
    <name type="synonym">Lycopersicon pennellii</name>
    <dbReference type="NCBI Taxonomy" id="28526"/>
    <lineage>
        <taxon>Eukaryota</taxon>
        <taxon>Viridiplantae</taxon>
        <taxon>Streptophyta</taxon>
        <taxon>Embryophyta</taxon>
        <taxon>Tracheophyta</taxon>
        <taxon>Spermatophyta</taxon>
        <taxon>Magnoliopsida</taxon>
        <taxon>eudicotyledons</taxon>
        <taxon>Gunneridae</taxon>
        <taxon>Pentapetalae</taxon>
        <taxon>asterids</taxon>
        <taxon>lamiids</taxon>
        <taxon>Solanales</taxon>
        <taxon>Solanaceae</taxon>
        <taxon>Solanoideae</taxon>
        <taxon>Solaneae</taxon>
        <taxon>Solanum</taxon>
        <taxon>Solanum subgen. Lycopersicon</taxon>
    </lineage>
</organism>
<dbReference type="InterPro" id="IPR007201">
    <property type="entry name" value="Mei2-like_Rrm_C"/>
</dbReference>
<protein>
    <submittedName>
        <fullName evidence="3">Protein MEI2-like 6</fullName>
    </submittedName>
</protein>
<dbReference type="Pfam" id="PF04059">
    <property type="entry name" value="RRM_2"/>
    <property type="match status" value="1"/>
</dbReference>
<dbReference type="GeneID" id="114075640"/>
<evidence type="ECO:0000313" key="3">
    <source>
        <dbReference type="RefSeq" id="XP_027769890.1"/>
    </source>
</evidence>
<reference evidence="2" key="1">
    <citation type="journal article" date="2014" name="Nat. Genet.">
        <title>The genome of the stress-tolerant wild tomato species Solanum pennellii.</title>
        <authorList>
            <person name="Bolger A."/>
            <person name="Scossa F."/>
            <person name="Bolger M.E."/>
            <person name="Lanz C."/>
            <person name="Maumus F."/>
            <person name="Tohge T."/>
            <person name="Quesneville H."/>
            <person name="Alseekh S."/>
            <person name="Sorensen I."/>
            <person name="Lichtenstein G."/>
            <person name="Fich E.A."/>
            <person name="Conte M."/>
            <person name="Keller H."/>
            <person name="Schneeberger K."/>
            <person name="Schwacke R."/>
            <person name="Ofner I."/>
            <person name="Vrebalov J."/>
            <person name="Xu Y."/>
            <person name="Osorio S."/>
            <person name="Aflitos S.A."/>
            <person name="Schijlen E."/>
            <person name="Jimenez-Gomez J.M."/>
            <person name="Ryngajllo M."/>
            <person name="Kimura S."/>
            <person name="Kumar R."/>
            <person name="Koenig D."/>
            <person name="Headland L.R."/>
            <person name="Maloof J.N."/>
            <person name="Sinha N."/>
            <person name="van Ham R.C."/>
            <person name="Lankhorst R.K."/>
            <person name="Mao L."/>
            <person name="Vogel A."/>
            <person name="Arsova B."/>
            <person name="Panstruga R."/>
            <person name="Fei Z."/>
            <person name="Rose J.K."/>
            <person name="Zamir D."/>
            <person name="Carrari F."/>
            <person name="Giovannoni J.J."/>
            <person name="Weigel D."/>
            <person name="Usadel B."/>
            <person name="Fernie A.R."/>
        </authorList>
    </citation>
    <scope>NUCLEOTIDE SEQUENCE [LARGE SCALE GENOMIC DNA]</scope>
    <source>
        <strain evidence="2">cv. LA0716</strain>
    </source>
</reference>